<evidence type="ECO:0000313" key="7">
    <source>
        <dbReference type="EMBL" id="KPQ12724.1"/>
    </source>
</evidence>
<protein>
    <recommendedName>
        <fullName evidence="6">SURF1-like protein</fullName>
    </recommendedName>
</protein>
<feature type="transmembrane region" description="Helical" evidence="6">
    <location>
        <begin position="24"/>
        <end position="43"/>
    </location>
</feature>
<dbReference type="Pfam" id="PF02104">
    <property type="entry name" value="SURF1"/>
    <property type="match status" value="1"/>
</dbReference>
<dbReference type="InterPro" id="IPR045214">
    <property type="entry name" value="Surf1/Surf4"/>
</dbReference>
<keyword evidence="4 6" id="KW-1133">Transmembrane helix</keyword>
<keyword evidence="6" id="KW-1003">Cell membrane</keyword>
<comment type="similarity">
    <text evidence="2 6">Belongs to the SURF1 family.</text>
</comment>
<dbReference type="PROSITE" id="PS50895">
    <property type="entry name" value="SURF1"/>
    <property type="match status" value="1"/>
</dbReference>
<evidence type="ECO:0000256" key="5">
    <source>
        <dbReference type="ARBA" id="ARBA00023136"/>
    </source>
</evidence>
<comment type="caution">
    <text evidence="7">The sequence shown here is derived from an EMBL/GenBank/DDBJ whole genome shotgun (WGS) entry which is preliminary data.</text>
</comment>
<evidence type="ECO:0000256" key="6">
    <source>
        <dbReference type="RuleBase" id="RU363076"/>
    </source>
</evidence>
<evidence type="ECO:0000256" key="2">
    <source>
        <dbReference type="ARBA" id="ARBA00007165"/>
    </source>
</evidence>
<evidence type="ECO:0000313" key="9">
    <source>
        <dbReference type="Proteomes" id="UP000050497"/>
    </source>
</evidence>
<dbReference type="PANTHER" id="PTHR23427:SF2">
    <property type="entry name" value="SURFEIT LOCUS PROTEIN 1"/>
    <property type="match status" value="1"/>
</dbReference>
<dbReference type="PANTHER" id="PTHR23427">
    <property type="entry name" value="SURFEIT LOCUS PROTEIN"/>
    <property type="match status" value="1"/>
</dbReference>
<dbReference type="Proteomes" id="UP000182800">
    <property type="component" value="Unassembled WGS sequence"/>
</dbReference>
<feature type="transmembrane region" description="Helical" evidence="6">
    <location>
        <begin position="238"/>
        <end position="255"/>
    </location>
</feature>
<keyword evidence="3 6" id="KW-0812">Transmembrane</keyword>
<dbReference type="Proteomes" id="UP000050497">
    <property type="component" value="Unassembled WGS sequence"/>
</dbReference>
<gene>
    <name evidence="7" type="primary">surf1</name>
    <name evidence="8" type="ORF">GA0071312_3605</name>
    <name evidence="7" type="ORF">HLUCCO17_01115</name>
</gene>
<dbReference type="OrthoDB" id="6079986at2"/>
<organism evidence="7 9">
    <name type="scientific">Saliniramus fredricksonii</name>
    <dbReference type="NCBI Taxonomy" id="1653334"/>
    <lineage>
        <taxon>Bacteria</taxon>
        <taxon>Pseudomonadati</taxon>
        <taxon>Pseudomonadota</taxon>
        <taxon>Alphaproteobacteria</taxon>
        <taxon>Hyphomicrobiales</taxon>
        <taxon>Salinarimonadaceae</taxon>
        <taxon>Saliniramus</taxon>
    </lineage>
</organism>
<keyword evidence="10" id="KW-1185">Reference proteome</keyword>
<dbReference type="GO" id="GO:0005886">
    <property type="term" value="C:plasma membrane"/>
    <property type="evidence" value="ECO:0007669"/>
    <property type="project" value="UniProtKB-SubCell"/>
</dbReference>
<dbReference type="PATRIC" id="fig|1653334.4.peg.1980"/>
<sequence length="266" mass="29280">MPDPQVASPGAFAGSHRSGPSNRALIAAAIATVISLVILINLGNWQMERLAWKEGLIAQMQARAYGEPGAILPPEQWADYVPQEEEYRRVSVTGRFLHGEEVAVHGLMPTSTRGNPVQGFYLLTPLEIAEGALVFVNRGFVPTSMRDPAARPAPPPEGEARLTGLVRAPEERGLFVPENIPQDERWMVRDIAQMADARGLAGVAPFYIDAEFDPGAPDWPRAGATVLDPPNNHLQYALTWYGLAAVLAVIFLFYARPRLRKLLRRR</sequence>
<accession>A0A0P7XBL1</accession>
<reference evidence="8 10" key="2">
    <citation type="submission" date="2016-08" db="EMBL/GenBank/DDBJ databases">
        <authorList>
            <person name="Varghese N."/>
            <person name="Submissions Spin"/>
        </authorList>
    </citation>
    <scope>NUCLEOTIDE SEQUENCE [LARGE SCALE GENOMIC DNA]</scope>
    <source>
        <strain evidence="8 10">HL-109</strain>
    </source>
</reference>
<name>A0A0P7XBL1_9HYPH</name>
<dbReference type="CDD" id="cd06662">
    <property type="entry name" value="SURF1"/>
    <property type="match status" value="1"/>
</dbReference>
<dbReference type="InterPro" id="IPR002994">
    <property type="entry name" value="Surf1/Shy1"/>
</dbReference>
<dbReference type="RefSeq" id="WP_074446403.1">
    <property type="nucleotide sequence ID" value="NZ_FMBM01000003.1"/>
</dbReference>
<dbReference type="STRING" id="1653334.GA0071312_3605"/>
<evidence type="ECO:0000256" key="4">
    <source>
        <dbReference type="ARBA" id="ARBA00022989"/>
    </source>
</evidence>
<evidence type="ECO:0000313" key="8">
    <source>
        <dbReference type="EMBL" id="SCC82599.1"/>
    </source>
</evidence>
<proteinExistence type="inferred from homology"/>
<reference evidence="7 9" key="1">
    <citation type="submission" date="2015-09" db="EMBL/GenBank/DDBJ databases">
        <title>Identification and resolution of microdiversity through metagenomic sequencing of parallel consortia.</title>
        <authorList>
            <person name="Nelson W.C."/>
            <person name="Romine M.F."/>
            <person name="Lindemann S.R."/>
        </authorList>
    </citation>
    <scope>NUCLEOTIDE SEQUENCE [LARGE SCALE GENOMIC DNA]</scope>
    <source>
        <strain evidence="7">HL-109</strain>
    </source>
</reference>
<dbReference type="EMBL" id="FMBM01000003">
    <property type="protein sequence ID" value="SCC82599.1"/>
    <property type="molecule type" value="Genomic_DNA"/>
</dbReference>
<evidence type="ECO:0000256" key="3">
    <source>
        <dbReference type="ARBA" id="ARBA00022692"/>
    </source>
</evidence>
<evidence type="ECO:0000313" key="10">
    <source>
        <dbReference type="Proteomes" id="UP000182800"/>
    </source>
</evidence>
<evidence type="ECO:0000256" key="1">
    <source>
        <dbReference type="ARBA" id="ARBA00004370"/>
    </source>
</evidence>
<dbReference type="AlphaFoldDB" id="A0A0P7XBL1"/>
<comment type="subcellular location">
    <subcellularLocation>
        <location evidence="6">Cell membrane</location>
        <topology evidence="6">Multi-pass membrane protein</topology>
    </subcellularLocation>
    <subcellularLocation>
        <location evidence="1">Membrane</location>
    </subcellularLocation>
</comment>
<dbReference type="EMBL" id="LJSX01000001">
    <property type="protein sequence ID" value="KPQ12724.1"/>
    <property type="molecule type" value="Genomic_DNA"/>
</dbReference>
<keyword evidence="5 6" id="KW-0472">Membrane</keyword>